<evidence type="ECO:0000256" key="7">
    <source>
        <dbReference type="ARBA" id="ARBA00023136"/>
    </source>
</evidence>
<comment type="subcellular location">
    <subcellularLocation>
        <location evidence="1">Cell outer membrane</location>
        <topology evidence="1">Multi-pass membrane protein</topology>
    </subcellularLocation>
</comment>
<evidence type="ECO:0000256" key="5">
    <source>
        <dbReference type="ARBA" id="ARBA00022692"/>
    </source>
</evidence>
<dbReference type="InterPro" id="IPR042186">
    <property type="entry name" value="FimD_plug_dom"/>
</dbReference>
<comment type="caution">
    <text evidence="12">The sequence shown here is derived from an EMBL/GenBank/DDBJ whole genome shotgun (WGS) entry which is preliminary data.</text>
</comment>
<keyword evidence="8" id="KW-0998">Cell outer membrane</keyword>
<protein>
    <submittedName>
        <fullName evidence="12">Fimbrial assembly protein</fullName>
    </submittedName>
</protein>
<evidence type="ECO:0000259" key="10">
    <source>
        <dbReference type="Pfam" id="PF13953"/>
    </source>
</evidence>
<dbReference type="KEGG" id="eno:ECENHK_03360"/>
<dbReference type="Proteomes" id="UP000230495">
    <property type="component" value="Unassembled WGS sequence"/>
</dbReference>
<dbReference type="Gene3D" id="2.60.40.2070">
    <property type="match status" value="1"/>
</dbReference>
<evidence type="ECO:0000256" key="8">
    <source>
        <dbReference type="ARBA" id="ARBA00023237"/>
    </source>
</evidence>
<dbReference type="GO" id="GO:0015473">
    <property type="term" value="F:fimbrial usher porin activity"/>
    <property type="evidence" value="ECO:0007669"/>
    <property type="project" value="InterPro"/>
</dbReference>
<dbReference type="AlphaFoldDB" id="A0A2J0PP66"/>
<dbReference type="PANTHER" id="PTHR30451:SF8">
    <property type="entry name" value="FIMBRIAL USHER PROTEIN"/>
    <property type="match status" value="1"/>
</dbReference>
<evidence type="ECO:0000256" key="2">
    <source>
        <dbReference type="ARBA" id="ARBA00008064"/>
    </source>
</evidence>
<evidence type="ECO:0000313" key="13">
    <source>
        <dbReference type="Proteomes" id="UP000230495"/>
    </source>
</evidence>
<sequence length="805" mass="87578">MILRALQNTMRRTAVAVAFLPSSALYASDLDFNTDILASRGISTNLAHYFSDAQRYLPGQHAVQVKINGVEKGSLAIRVGEEGQLCIDDDFTRAAGLLPLNIGEKEKCHNLLKDYPSATVTLLPNTESLEIFVPAEAMDTGFYAAKYYSHGGVAGLINYSAFSNINEYGSGGSSRYAQGNLGAGINLANWTLRSNFILTDDNGTRSTENLYTYAEHVFEERKMRAQVGQINVNSALFSGAQITGVQLMPETGLQPNIQATEVSGIARTNQARVEVRQSGQLIYSSLVNAGPFSLTDVPLVRGNVDLDVSVVETDGSTTQFSVPSSALNIQGSNRAEGLNLSLGRVRDSGDESSTPWIFTLSDGTMLNTRMSAVAAGVLAEKYQATGAKLDVSINENWAISPSFLLSQSHFYDRLKGSKAELSSNILLPAQLTMGVSASQFSGGFRELTEAMDEEAQTYENNWNASLTWNNEYIGAISMQYSVNSGDENSGDSRYLMASWSKSLGRTSLSVNWQHAMSNSDTQNQSSTSRDDDLFYVSLIVPFGEDRVSTYMRAQGEKQNYGVQESGSIGQNLNYNVSADRDNQDKSNAFNGNITTNLHYTQLGLSAGLNDGNQHNYSASLNGGVALHRHGITFSPYPVKETFGIARLSEPESGIEITTPDGTVWTDRWGQAVVPGLREWQKSQIVINASSLPQGMDLSNGIQTVSAAYGSFALIDFNVLNTRRVMLDVKRVNGSWLEKGLSVVDQDGNYIVSVMDNGSVFIPDASDTPALYVVDDNLTKLCQIAYTLKDEKDKDAYYEKAEGVCQ</sequence>
<keyword evidence="6 9" id="KW-0732">Signal</keyword>
<reference evidence="12 13" key="1">
    <citation type="journal article" date="2017" name="J. Antimicrob. Chemother.">
        <title>Characterization of the population structure, drug resistance mechanisms and plasmids of the community-associated Enterobacter cloacae complex in China.</title>
        <authorList>
            <person name="Zhou K."/>
            <person name="Yu W."/>
            <person name="Cao X."/>
            <person name="Shen P."/>
            <person name="Lu H."/>
            <person name="Luo Q."/>
            <person name="Rossen J.W.A."/>
            <person name="Xiao Y."/>
        </authorList>
    </citation>
    <scope>NUCLEOTIDE SEQUENCE [LARGE SCALE GENOMIC DNA]</scope>
    <source>
        <strain evidence="12">ECC1097</strain>
    </source>
</reference>
<evidence type="ECO:0000256" key="6">
    <source>
        <dbReference type="ARBA" id="ARBA00022729"/>
    </source>
</evidence>
<evidence type="ECO:0000256" key="1">
    <source>
        <dbReference type="ARBA" id="ARBA00004571"/>
    </source>
</evidence>
<dbReference type="GO" id="GO:0009297">
    <property type="term" value="P:pilus assembly"/>
    <property type="evidence" value="ECO:0007669"/>
    <property type="project" value="InterPro"/>
</dbReference>
<feature type="domain" description="PapC N-terminal" evidence="11">
    <location>
        <begin position="32"/>
        <end position="161"/>
    </location>
</feature>
<dbReference type="InterPro" id="IPR025949">
    <property type="entry name" value="PapC-like_C"/>
</dbReference>
<dbReference type="EMBL" id="NEEU01000002">
    <property type="protein sequence ID" value="PJD76574.1"/>
    <property type="molecule type" value="Genomic_DNA"/>
</dbReference>
<evidence type="ECO:0000313" key="12">
    <source>
        <dbReference type="EMBL" id="PJD76574.1"/>
    </source>
</evidence>
<keyword evidence="7" id="KW-0472">Membrane</keyword>
<keyword evidence="5" id="KW-0812">Transmembrane</keyword>
<dbReference type="SUPFAM" id="SSF141729">
    <property type="entry name" value="FimD N-terminal domain-like"/>
    <property type="match status" value="1"/>
</dbReference>
<dbReference type="Gene3D" id="2.60.40.3110">
    <property type="match status" value="1"/>
</dbReference>
<dbReference type="Gene3D" id="3.10.20.410">
    <property type="match status" value="1"/>
</dbReference>
<evidence type="ECO:0000259" key="11">
    <source>
        <dbReference type="Pfam" id="PF13954"/>
    </source>
</evidence>
<dbReference type="Pfam" id="PF00577">
    <property type="entry name" value="Usher"/>
    <property type="match status" value="1"/>
</dbReference>
<feature type="domain" description="PapC-like C-terminal" evidence="10">
    <location>
        <begin position="725"/>
        <end position="788"/>
    </location>
</feature>
<dbReference type="InterPro" id="IPR000015">
    <property type="entry name" value="Fimb_usher"/>
</dbReference>
<dbReference type="RefSeq" id="WP_014882461.1">
    <property type="nucleotide sequence ID" value="NC_018405.1"/>
</dbReference>
<keyword evidence="3" id="KW-0813">Transport</keyword>
<dbReference type="InterPro" id="IPR025885">
    <property type="entry name" value="PapC_N"/>
</dbReference>
<dbReference type="Pfam" id="PF13954">
    <property type="entry name" value="PapC_N"/>
    <property type="match status" value="1"/>
</dbReference>
<dbReference type="NCBIfam" id="NF011832">
    <property type="entry name" value="PRK15304.1"/>
    <property type="match status" value="1"/>
</dbReference>
<keyword evidence="4" id="KW-1134">Transmembrane beta strand</keyword>
<feature type="chain" id="PRO_5014331821" evidence="9">
    <location>
        <begin position="28"/>
        <end position="805"/>
    </location>
</feature>
<dbReference type="InterPro" id="IPR043142">
    <property type="entry name" value="PapC-like_C_sf"/>
</dbReference>
<comment type="similarity">
    <text evidence="2">Belongs to the fimbrial export usher family.</text>
</comment>
<dbReference type="Pfam" id="PF13953">
    <property type="entry name" value="PapC_C"/>
    <property type="match status" value="1"/>
</dbReference>
<dbReference type="PANTHER" id="PTHR30451">
    <property type="entry name" value="OUTER MEMBRANE USHER PROTEIN"/>
    <property type="match status" value="1"/>
</dbReference>
<organism evidence="12">
    <name type="scientific">Enterobacter kobei</name>
    <dbReference type="NCBI Taxonomy" id="208224"/>
    <lineage>
        <taxon>Bacteria</taxon>
        <taxon>Pseudomonadati</taxon>
        <taxon>Pseudomonadota</taxon>
        <taxon>Gammaproteobacteria</taxon>
        <taxon>Enterobacterales</taxon>
        <taxon>Enterobacteriaceae</taxon>
        <taxon>Enterobacter</taxon>
        <taxon>Enterobacter cloacae complex</taxon>
    </lineage>
</organism>
<proteinExistence type="inferred from homology"/>
<dbReference type="GO" id="GO:0009279">
    <property type="term" value="C:cell outer membrane"/>
    <property type="evidence" value="ECO:0007669"/>
    <property type="project" value="UniProtKB-SubCell"/>
</dbReference>
<accession>A0A2J0PP66</accession>
<name>A0A2J0PP66_9ENTR</name>
<evidence type="ECO:0000256" key="3">
    <source>
        <dbReference type="ARBA" id="ARBA00022448"/>
    </source>
</evidence>
<evidence type="ECO:0000256" key="9">
    <source>
        <dbReference type="SAM" id="SignalP"/>
    </source>
</evidence>
<feature type="signal peptide" evidence="9">
    <location>
        <begin position="1"/>
        <end position="27"/>
    </location>
</feature>
<evidence type="ECO:0000256" key="4">
    <source>
        <dbReference type="ARBA" id="ARBA00022452"/>
    </source>
</evidence>
<dbReference type="Gene3D" id="2.60.40.2610">
    <property type="entry name" value="Outer membrane usher protein FimD, plug domain"/>
    <property type="match status" value="1"/>
</dbReference>
<gene>
    <name evidence="12" type="ORF">B9Q37_04180</name>
</gene>
<dbReference type="InterPro" id="IPR037224">
    <property type="entry name" value="PapC_N_sf"/>
</dbReference>